<organism evidence="1 2">
    <name type="scientific">Apiospora hydei</name>
    <dbReference type="NCBI Taxonomy" id="1337664"/>
    <lineage>
        <taxon>Eukaryota</taxon>
        <taxon>Fungi</taxon>
        <taxon>Dikarya</taxon>
        <taxon>Ascomycota</taxon>
        <taxon>Pezizomycotina</taxon>
        <taxon>Sordariomycetes</taxon>
        <taxon>Xylariomycetidae</taxon>
        <taxon>Amphisphaeriales</taxon>
        <taxon>Apiosporaceae</taxon>
        <taxon>Apiospora</taxon>
    </lineage>
</organism>
<evidence type="ECO:0000313" key="1">
    <source>
        <dbReference type="EMBL" id="KAK8075606.1"/>
    </source>
</evidence>
<dbReference type="Proteomes" id="UP001433268">
    <property type="component" value="Unassembled WGS sequence"/>
</dbReference>
<dbReference type="RefSeq" id="XP_066666546.1">
    <property type="nucleotide sequence ID" value="XM_066814584.1"/>
</dbReference>
<protein>
    <submittedName>
        <fullName evidence="1">Uncharacterized protein</fullName>
    </submittedName>
</protein>
<gene>
    <name evidence="1" type="ORF">PG997_010269</name>
</gene>
<accession>A0ABR1VZ40</accession>
<comment type="caution">
    <text evidence="1">The sequence shown here is derived from an EMBL/GenBank/DDBJ whole genome shotgun (WGS) entry which is preliminary data.</text>
</comment>
<proteinExistence type="predicted"/>
<reference evidence="1 2" key="1">
    <citation type="submission" date="2023-01" db="EMBL/GenBank/DDBJ databases">
        <title>Analysis of 21 Apiospora genomes using comparative genomics revels a genus with tremendous synthesis potential of carbohydrate active enzymes and secondary metabolites.</title>
        <authorList>
            <person name="Sorensen T."/>
        </authorList>
    </citation>
    <scope>NUCLEOTIDE SEQUENCE [LARGE SCALE GENOMIC DNA]</scope>
    <source>
        <strain evidence="1 2">CBS 114990</strain>
    </source>
</reference>
<dbReference type="GeneID" id="92047644"/>
<keyword evidence="2" id="KW-1185">Reference proteome</keyword>
<evidence type="ECO:0000313" key="2">
    <source>
        <dbReference type="Proteomes" id="UP001433268"/>
    </source>
</evidence>
<sequence length="166" mass="19048">MSMFDEIANDSSAGQTCLSTDSHELAIRNYVLHYFGCLKFAARDRFFDPMNPRWHLYSGLWDVSSANQGEAEQDPDAYRRSWESICLAELEFVARLRNTLAEDSEERHLVDHLIASRAECLPSLRENARNRGVGSFAFSNEPENNYQQNNRPTPVEAFVEASLMFF</sequence>
<dbReference type="EMBL" id="JAQQWN010000007">
    <property type="protein sequence ID" value="KAK8075606.1"/>
    <property type="molecule type" value="Genomic_DNA"/>
</dbReference>
<name>A0ABR1VZ40_9PEZI</name>